<dbReference type="PANTHER" id="PTHR46143:SF1">
    <property type="entry name" value="CALPAIN-7"/>
    <property type="match status" value="1"/>
</dbReference>
<dbReference type="InterPro" id="IPR051297">
    <property type="entry name" value="PalB/RIM13"/>
</dbReference>
<comment type="similarity">
    <text evidence="1">Belongs to the peptidase C2 family. PalB/RIM13 subfamily.</text>
</comment>
<dbReference type="InterPro" id="IPR036181">
    <property type="entry name" value="MIT_dom_sf"/>
</dbReference>
<feature type="domain" description="Calpain catalytic" evidence="6">
    <location>
        <begin position="173"/>
        <end position="488"/>
    </location>
</feature>
<keyword evidence="2 5" id="KW-0645">Protease</keyword>
<dbReference type="GO" id="GO:0004198">
    <property type="term" value="F:calcium-dependent cysteine-type endopeptidase activity"/>
    <property type="evidence" value="ECO:0007669"/>
    <property type="project" value="InterPro"/>
</dbReference>
<dbReference type="InterPro" id="IPR036213">
    <property type="entry name" value="Calpain_III_sf"/>
</dbReference>
<dbReference type="SMART" id="SM00720">
    <property type="entry name" value="calpain_III"/>
    <property type="match status" value="2"/>
</dbReference>
<feature type="active site" evidence="5">
    <location>
        <position position="204"/>
    </location>
</feature>
<dbReference type="Pfam" id="PF00648">
    <property type="entry name" value="Peptidase_C2"/>
    <property type="match status" value="1"/>
</dbReference>
<evidence type="ECO:0000256" key="5">
    <source>
        <dbReference type="PROSITE-ProRule" id="PRU00239"/>
    </source>
</evidence>
<dbReference type="Gene3D" id="3.90.70.10">
    <property type="entry name" value="Cysteine proteinases"/>
    <property type="match status" value="1"/>
</dbReference>
<dbReference type="PANTHER" id="PTHR46143">
    <property type="entry name" value="CALPAIN-7"/>
    <property type="match status" value="1"/>
</dbReference>
<dbReference type="GO" id="GO:0006508">
    <property type="term" value="P:proteolysis"/>
    <property type="evidence" value="ECO:0007669"/>
    <property type="project" value="UniProtKB-KW"/>
</dbReference>
<keyword evidence="3 5" id="KW-0378">Hydrolase</keyword>
<keyword evidence="4 5" id="KW-0788">Thiol protease</keyword>
<proteinExistence type="inferred from homology"/>
<dbReference type="PROSITE" id="PS50203">
    <property type="entry name" value="CALPAIN_CAT"/>
    <property type="match status" value="1"/>
</dbReference>
<evidence type="ECO:0000256" key="3">
    <source>
        <dbReference type="ARBA" id="ARBA00022801"/>
    </source>
</evidence>
<dbReference type="AlphaFoldDB" id="A0A2N8UBQ5"/>
<evidence type="ECO:0000313" key="8">
    <source>
        <dbReference type="Proteomes" id="UP000239563"/>
    </source>
</evidence>
<accession>A0A2N8UBQ5</accession>
<organism evidence="7 8">
    <name type="scientific">Sporisorium reilianum f. sp. reilianum</name>
    <dbReference type="NCBI Taxonomy" id="72559"/>
    <lineage>
        <taxon>Eukaryota</taxon>
        <taxon>Fungi</taxon>
        <taxon>Dikarya</taxon>
        <taxon>Basidiomycota</taxon>
        <taxon>Ustilaginomycotina</taxon>
        <taxon>Ustilaginomycetes</taxon>
        <taxon>Ustilaginales</taxon>
        <taxon>Ustilaginaceae</taxon>
        <taxon>Sporisorium</taxon>
    </lineage>
</organism>
<dbReference type="SUPFAM" id="SSF54001">
    <property type="entry name" value="Cysteine proteinases"/>
    <property type="match status" value="1"/>
</dbReference>
<gene>
    <name evidence="7" type="ORF">SRS1_13297</name>
</gene>
<evidence type="ECO:0000256" key="1">
    <source>
        <dbReference type="ARBA" id="ARBA00010193"/>
    </source>
</evidence>
<dbReference type="EMBL" id="LT795058">
    <property type="protein sequence ID" value="SJX62447.1"/>
    <property type="molecule type" value="Genomic_DNA"/>
</dbReference>
<evidence type="ECO:0000256" key="2">
    <source>
        <dbReference type="ARBA" id="ARBA00022670"/>
    </source>
</evidence>
<dbReference type="InterPro" id="IPR038765">
    <property type="entry name" value="Papain-like_cys_pep_sf"/>
</dbReference>
<dbReference type="SMART" id="SM00230">
    <property type="entry name" value="CysPc"/>
    <property type="match status" value="1"/>
</dbReference>
<dbReference type="InterPro" id="IPR001300">
    <property type="entry name" value="Peptidase_C2_calpain_cat"/>
</dbReference>
<evidence type="ECO:0000259" key="6">
    <source>
        <dbReference type="PROSITE" id="PS50203"/>
    </source>
</evidence>
<sequence length="947" mass="102470">MSAPITRAEWDAKLKHAQDQAQRATKAELARNYSEAFELYVRAGQLFVWLLGNFPATASNDASVVAFAEPVAAGSSFDGLSGANAAQSRERLKQMATKVMARAEKIKAIRKDLRPVDRDALSQEEQSTILVSSSLINGLRYPIWNGSSTQASKHTQDAQPQLSPVQLRKGALYKRASEVAQAQDQGWTSKLKGSDIVQDIVTDCSFVAALEVAAEHDRLFGGQLATSALYPKDASGRIQPSPSGQYYVKLHINGAPRTVSIDDHLPYYPLAASTADGAASNSSAGQNHRLMCATSRDGQALWPALLEKAYLQIMGGYDFAGSNSSIDLYALTGWLPEHIFLRHAGFQREKTWHRLLAAWRAGKCMATAGTGKGRGTAQSDQDVAATITLESGLISSHNYAILDVLACGSRRFVKLMNPWRTAAGIRPAIAISAEEEHRVYGSNESLDDKLGRITIEANEQEAAVPLTFTVTWDDFCSHFDSLFLNWDPSLFENNVTVHSSWRASSATQSSGLPSRHPDPHFRLAVTLPSSIQGGKIGGPTAADASAEIWLLLARHITNTRSTLNEAVGAAEYIALHAFEDDHQASESGKLASTSAPALYKAKHKGAYVDGTHCLVRLKPPEHDDKQKHQHRSFTIVVSRRSESNALAPAQDVNYTLSVFSRYRMELSELQTRLPYCETVNGAWTARTAGGNATLSSFMSNPQYTLVVPAGAGEVQLQVMLECADRKMPVQVLLAYPGAGTGRVTHLTEGDVVLSSGMYHHGLALCSTSRPGAVGAQLRPGTYTLIASTFEAGMHGDFTLRVEATRPVTLKPIPQEGAGMFHRRLVSSWKRGVNACGSPANKAYLSNPGWRFSLERTGGVVARIKVETVRSSDGVRPYVNLALFAEDGALSEVASSGSYTDLTCGAAVERAKLRPGTYRLVASTYQPEVEAEFAVELYTTAKVDVVAV</sequence>
<feature type="active site" evidence="5">
    <location>
        <position position="397"/>
    </location>
</feature>
<name>A0A2N8UBQ5_9BASI</name>
<evidence type="ECO:0000313" key="7">
    <source>
        <dbReference type="EMBL" id="SJX62447.1"/>
    </source>
</evidence>
<evidence type="ECO:0000256" key="4">
    <source>
        <dbReference type="ARBA" id="ARBA00022807"/>
    </source>
</evidence>
<dbReference type="SUPFAM" id="SSF116846">
    <property type="entry name" value="MIT domain"/>
    <property type="match status" value="1"/>
</dbReference>
<dbReference type="SUPFAM" id="SSF49758">
    <property type="entry name" value="Calpain large subunit, middle domain (domain III)"/>
    <property type="match status" value="3"/>
</dbReference>
<reference evidence="7 8" key="1">
    <citation type="submission" date="2017-02" db="EMBL/GenBank/DDBJ databases">
        <authorList>
            <person name="Peterson S.W."/>
        </authorList>
    </citation>
    <scope>NUCLEOTIDE SEQUENCE [LARGE SCALE GENOMIC DNA]</scope>
    <source>
        <strain evidence="7 8">SRS1_H2-8</strain>
    </source>
</reference>
<protein>
    <submittedName>
        <fullName evidence="7">Related to calpain-like protease PalBory</fullName>
    </submittedName>
</protein>
<dbReference type="Gene3D" id="2.60.120.380">
    <property type="match status" value="2"/>
</dbReference>
<feature type="active site" evidence="5">
    <location>
        <position position="417"/>
    </location>
</feature>
<dbReference type="Gene3D" id="1.20.58.80">
    <property type="entry name" value="Phosphotransferase system, lactose/cellobiose-type IIA subunit"/>
    <property type="match status" value="1"/>
</dbReference>
<dbReference type="Proteomes" id="UP000239563">
    <property type="component" value="Chromosome V"/>
</dbReference>
<dbReference type="InterPro" id="IPR022683">
    <property type="entry name" value="Calpain_III"/>
</dbReference>